<dbReference type="Pfam" id="PF16403">
    <property type="entry name" value="Bact_surface_Ig-like"/>
    <property type="match status" value="1"/>
</dbReference>
<protein>
    <submittedName>
        <fullName evidence="5">Uncharacterized protein YkwD</fullName>
    </submittedName>
    <submittedName>
        <fullName evidence="4">Uncharacterized protein, YkwD family</fullName>
    </submittedName>
</protein>
<evidence type="ECO:0000313" key="4">
    <source>
        <dbReference type="EMBL" id="STX09471.1"/>
    </source>
</evidence>
<dbReference type="Gene3D" id="3.40.33.10">
    <property type="entry name" value="CAP"/>
    <property type="match status" value="1"/>
</dbReference>
<dbReference type="InterPro" id="IPR013783">
    <property type="entry name" value="Ig-like_fold"/>
</dbReference>
<dbReference type="InterPro" id="IPR035940">
    <property type="entry name" value="CAP_sf"/>
</dbReference>
<keyword evidence="7" id="KW-1185">Reference proteome</keyword>
<dbReference type="CDD" id="cd05379">
    <property type="entry name" value="CAP_bacterial"/>
    <property type="match status" value="1"/>
</dbReference>
<feature type="chain" id="PRO_5044580920" evidence="1">
    <location>
        <begin position="28"/>
        <end position="352"/>
    </location>
</feature>
<dbReference type="EMBL" id="UGNP01000001">
    <property type="protein sequence ID" value="STX09471.1"/>
    <property type="molecule type" value="Genomic_DNA"/>
</dbReference>
<dbReference type="AlphaFoldDB" id="A0A2U3AB56"/>
<evidence type="ECO:0000259" key="2">
    <source>
        <dbReference type="Pfam" id="PF00188"/>
    </source>
</evidence>
<reference evidence="4 6" key="1">
    <citation type="submission" date="2018-06" db="EMBL/GenBank/DDBJ databases">
        <authorList>
            <consortium name="Pathogen Informatics"/>
            <person name="Doyle S."/>
        </authorList>
    </citation>
    <scope>NUCLEOTIDE SEQUENCE [LARGE SCALE GENOMIC DNA]</scope>
    <source>
        <strain evidence="4 6">NCTC10597</strain>
    </source>
</reference>
<proteinExistence type="predicted"/>
<feature type="domain" description="Pesticidal crystal protein Cry22Aa Ig-like" evidence="3">
    <location>
        <begin position="32"/>
        <end position="103"/>
    </location>
</feature>
<dbReference type="PANTHER" id="PTHR31157:SF1">
    <property type="entry name" value="SCP DOMAIN-CONTAINING PROTEIN"/>
    <property type="match status" value="1"/>
</dbReference>
<dbReference type="Proteomes" id="UP000254330">
    <property type="component" value="Unassembled WGS sequence"/>
</dbReference>
<dbReference type="Gene3D" id="2.60.40.10">
    <property type="entry name" value="Immunoglobulins"/>
    <property type="match status" value="1"/>
</dbReference>
<dbReference type="InterPro" id="IPR014044">
    <property type="entry name" value="CAP_dom"/>
</dbReference>
<comment type="caution">
    <text evidence="4">The sequence shown here is derived from an EMBL/GenBank/DDBJ whole genome shotgun (WGS) entry which is preliminary data.</text>
</comment>
<feature type="domain" description="SCP" evidence="2">
    <location>
        <begin position="230"/>
        <end position="344"/>
    </location>
</feature>
<evidence type="ECO:0000313" key="5">
    <source>
        <dbReference type="EMBL" id="TDR36011.1"/>
    </source>
</evidence>
<dbReference type="SUPFAM" id="SSF55797">
    <property type="entry name" value="PR-1-like"/>
    <property type="match status" value="1"/>
</dbReference>
<dbReference type="PANTHER" id="PTHR31157">
    <property type="entry name" value="SCP DOMAIN-CONTAINING PROTEIN"/>
    <property type="match status" value="1"/>
</dbReference>
<gene>
    <name evidence="5" type="ORF">DFR61_12710</name>
    <name evidence="4" type="ORF">NCTC10597_01146</name>
</gene>
<evidence type="ECO:0000259" key="3">
    <source>
        <dbReference type="Pfam" id="PF16403"/>
    </source>
</evidence>
<dbReference type="EMBL" id="SNZG01000027">
    <property type="protein sequence ID" value="TDR36011.1"/>
    <property type="molecule type" value="Genomic_DNA"/>
</dbReference>
<feature type="signal peptide" evidence="1">
    <location>
        <begin position="1"/>
        <end position="27"/>
    </location>
</feature>
<dbReference type="RefSeq" id="WP_109350204.1">
    <property type="nucleotide sequence ID" value="NZ_BJUE01000021.1"/>
</dbReference>
<reference evidence="5 7" key="2">
    <citation type="submission" date="2019-03" db="EMBL/GenBank/DDBJ databases">
        <title>Genomic Encyclopedia of Type Strains, Phase IV (KMG-IV): sequencing the most valuable type-strain genomes for metagenomic binning, comparative biology and taxonomic classification.</title>
        <authorList>
            <person name="Goeker M."/>
        </authorList>
    </citation>
    <scope>NUCLEOTIDE SEQUENCE [LARGE SCALE GENOMIC DNA]</scope>
    <source>
        <strain evidence="5 7">DSM 20580</strain>
    </source>
</reference>
<evidence type="ECO:0000313" key="6">
    <source>
        <dbReference type="Proteomes" id="UP000254330"/>
    </source>
</evidence>
<dbReference type="OrthoDB" id="9783944at2"/>
<keyword evidence="1" id="KW-0732">Signal</keyword>
<sequence>MKKVLKHMTWAILLVSSILLVEMDSKAATKAQIKGATATSVTLGTNFDAKKGVTATDSKGKSVTKKIVVTGNANTNKKGTYYYTYKVKVSSKQTLTVKRKVTVKAKSYTVSKTTRQFDEPKGIGRHAALKKGTKVSLIQKGSAGWYKTSKNYWIKSGFVGDYIYVGKKEKLYASSTSKSTSKYAAYGIHKVTTSSTKANRIKIASGWMANPAFVDDYATKGDEKQQAEILKLVNKERAKHQLKPVVLDETLSKIAIIRSTDMIDGKYFSHTSPKYGPFYTLVQQSNYPYWALGENIAAGASSGSQYMQMWMNSSGHRANILNARYNRIGIGVVKNSKNDFYHSVATQVFAQK</sequence>
<name>A0A2U3AB56_9BACL</name>
<dbReference type="Proteomes" id="UP000294641">
    <property type="component" value="Unassembled WGS sequence"/>
</dbReference>
<evidence type="ECO:0000256" key="1">
    <source>
        <dbReference type="SAM" id="SignalP"/>
    </source>
</evidence>
<organism evidence="4 6">
    <name type="scientific">Kurthia zopfii</name>
    <dbReference type="NCBI Taxonomy" id="1650"/>
    <lineage>
        <taxon>Bacteria</taxon>
        <taxon>Bacillati</taxon>
        <taxon>Bacillota</taxon>
        <taxon>Bacilli</taxon>
        <taxon>Bacillales</taxon>
        <taxon>Caryophanaceae</taxon>
        <taxon>Kurthia</taxon>
    </lineage>
</organism>
<dbReference type="InterPro" id="IPR032179">
    <property type="entry name" value="Cry22Aa_Ig-like"/>
</dbReference>
<evidence type="ECO:0000313" key="7">
    <source>
        <dbReference type="Proteomes" id="UP000294641"/>
    </source>
</evidence>
<accession>A0A2U3AB56</accession>
<dbReference type="Pfam" id="PF00188">
    <property type="entry name" value="CAP"/>
    <property type="match status" value="1"/>
</dbReference>